<organism evidence="2 3">
    <name type="scientific">Stylosanthes scabra</name>
    <dbReference type="NCBI Taxonomy" id="79078"/>
    <lineage>
        <taxon>Eukaryota</taxon>
        <taxon>Viridiplantae</taxon>
        <taxon>Streptophyta</taxon>
        <taxon>Embryophyta</taxon>
        <taxon>Tracheophyta</taxon>
        <taxon>Spermatophyta</taxon>
        <taxon>Magnoliopsida</taxon>
        <taxon>eudicotyledons</taxon>
        <taxon>Gunneridae</taxon>
        <taxon>Pentapetalae</taxon>
        <taxon>rosids</taxon>
        <taxon>fabids</taxon>
        <taxon>Fabales</taxon>
        <taxon>Fabaceae</taxon>
        <taxon>Papilionoideae</taxon>
        <taxon>50 kb inversion clade</taxon>
        <taxon>dalbergioids sensu lato</taxon>
        <taxon>Dalbergieae</taxon>
        <taxon>Pterocarpus clade</taxon>
        <taxon>Stylosanthes</taxon>
    </lineage>
</organism>
<dbReference type="EMBL" id="JASCZI010000203">
    <property type="protein sequence ID" value="MED6110003.1"/>
    <property type="molecule type" value="Genomic_DNA"/>
</dbReference>
<evidence type="ECO:0000313" key="3">
    <source>
        <dbReference type="Proteomes" id="UP001341840"/>
    </source>
</evidence>
<evidence type="ECO:0000256" key="1">
    <source>
        <dbReference type="SAM" id="MobiDB-lite"/>
    </source>
</evidence>
<dbReference type="PANTHER" id="PTHR48196:SF1">
    <property type="entry name" value="DUF630 DOMAIN-CONTAINING PROTEIN"/>
    <property type="match status" value="1"/>
</dbReference>
<accession>A0ABU6QDP0</accession>
<gene>
    <name evidence="2" type="ORF">PIB30_038902</name>
</gene>
<feature type="region of interest" description="Disordered" evidence="1">
    <location>
        <begin position="59"/>
        <end position="127"/>
    </location>
</feature>
<feature type="compositionally biased region" description="Low complexity" evidence="1">
    <location>
        <begin position="59"/>
        <end position="68"/>
    </location>
</feature>
<evidence type="ECO:0000313" key="2">
    <source>
        <dbReference type="EMBL" id="MED6110003.1"/>
    </source>
</evidence>
<sequence>MERVVIGKRFGDEYSTLLDEFERKSFEDHLNRSMMMGRRSFSEPARRRRRRMMMMMQTSPSPSSLLITMPPPPPPLVTQQHNSSSTSSGSSSSRFQRVLKKLFKPILGRKKSGRNNSNMNVPHDHYHHPKDLFFSSKEFSKSLRF</sequence>
<comment type="caution">
    <text evidence="2">The sequence shown here is derived from an EMBL/GenBank/DDBJ whole genome shotgun (WGS) entry which is preliminary data.</text>
</comment>
<keyword evidence="3" id="KW-1185">Reference proteome</keyword>
<reference evidence="2 3" key="1">
    <citation type="journal article" date="2023" name="Plants (Basel)">
        <title>Bridging the Gap: Combining Genomics and Transcriptomics Approaches to Understand Stylosanthes scabra, an Orphan Legume from the Brazilian Caatinga.</title>
        <authorList>
            <person name="Ferreira-Neto J.R.C."/>
            <person name="da Silva M.D."/>
            <person name="Binneck E."/>
            <person name="de Melo N.F."/>
            <person name="da Silva R.H."/>
            <person name="de Melo A.L.T.M."/>
            <person name="Pandolfi V."/>
            <person name="Bustamante F.O."/>
            <person name="Brasileiro-Vidal A.C."/>
            <person name="Benko-Iseppon A.M."/>
        </authorList>
    </citation>
    <scope>NUCLEOTIDE SEQUENCE [LARGE SCALE GENOMIC DNA]</scope>
    <source>
        <tissue evidence="2">Leaves</tissue>
    </source>
</reference>
<feature type="compositionally biased region" description="Low complexity" evidence="1">
    <location>
        <begin position="83"/>
        <end position="93"/>
    </location>
</feature>
<dbReference type="PANTHER" id="PTHR48196">
    <property type="entry name" value="DUF630 DOMAIN-CONTAINING PROTEIN"/>
    <property type="match status" value="1"/>
</dbReference>
<dbReference type="Proteomes" id="UP001341840">
    <property type="component" value="Unassembled WGS sequence"/>
</dbReference>
<proteinExistence type="predicted"/>
<feature type="compositionally biased region" description="Basic residues" evidence="1">
    <location>
        <begin position="97"/>
        <end position="113"/>
    </location>
</feature>
<protein>
    <submittedName>
        <fullName evidence="2">Uncharacterized protein</fullName>
    </submittedName>
</protein>
<name>A0ABU6QDP0_9FABA</name>